<sequence length="73" mass="8430">MWAIYRLAPGQLLEKARVLLDPIVALSMQLDIFLPSNPQELLQQRCIPAIRIELEHCQYDVPSNRYEPHTGTD</sequence>
<dbReference type="Proteomes" id="UP000054477">
    <property type="component" value="Unassembled WGS sequence"/>
</dbReference>
<proteinExistence type="predicted"/>
<keyword evidence="2" id="KW-1185">Reference proteome</keyword>
<reference evidence="1 2" key="1">
    <citation type="submission" date="2014-04" db="EMBL/GenBank/DDBJ databases">
        <authorList>
            <consortium name="DOE Joint Genome Institute"/>
            <person name="Kuo A."/>
            <person name="Kohler A."/>
            <person name="Nagy L.G."/>
            <person name="Floudas D."/>
            <person name="Copeland A."/>
            <person name="Barry K.W."/>
            <person name="Cichocki N."/>
            <person name="Veneault-Fourrey C."/>
            <person name="LaButti K."/>
            <person name="Lindquist E.A."/>
            <person name="Lipzen A."/>
            <person name="Lundell T."/>
            <person name="Morin E."/>
            <person name="Murat C."/>
            <person name="Sun H."/>
            <person name="Tunlid A."/>
            <person name="Henrissat B."/>
            <person name="Grigoriev I.V."/>
            <person name="Hibbett D.S."/>
            <person name="Martin F."/>
            <person name="Nordberg H.P."/>
            <person name="Cantor M.N."/>
            <person name="Hua S.X."/>
        </authorList>
    </citation>
    <scope>NUCLEOTIDE SEQUENCE [LARGE SCALE GENOMIC DNA]</scope>
    <source>
        <strain evidence="1 2">LaAM-08-1</strain>
    </source>
</reference>
<dbReference type="AlphaFoldDB" id="A0A0C9XLG8"/>
<dbReference type="EMBL" id="KN838556">
    <property type="protein sequence ID" value="KIK05891.1"/>
    <property type="molecule type" value="Genomic_DNA"/>
</dbReference>
<evidence type="ECO:0000313" key="1">
    <source>
        <dbReference type="EMBL" id="KIK05891.1"/>
    </source>
</evidence>
<name>A0A0C9XLG8_9AGAR</name>
<accession>A0A0C9XLG8</accession>
<reference evidence="2" key="2">
    <citation type="submission" date="2015-01" db="EMBL/GenBank/DDBJ databases">
        <title>Evolutionary Origins and Diversification of the Mycorrhizal Mutualists.</title>
        <authorList>
            <consortium name="DOE Joint Genome Institute"/>
            <consortium name="Mycorrhizal Genomics Consortium"/>
            <person name="Kohler A."/>
            <person name="Kuo A."/>
            <person name="Nagy L.G."/>
            <person name="Floudas D."/>
            <person name="Copeland A."/>
            <person name="Barry K.W."/>
            <person name="Cichocki N."/>
            <person name="Veneault-Fourrey C."/>
            <person name="LaButti K."/>
            <person name="Lindquist E.A."/>
            <person name="Lipzen A."/>
            <person name="Lundell T."/>
            <person name="Morin E."/>
            <person name="Murat C."/>
            <person name="Riley R."/>
            <person name="Ohm R."/>
            <person name="Sun H."/>
            <person name="Tunlid A."/>
            <person name="Henrissat B."/>
            <person name="Grigoriev I.V."/>
            <person name="Hibbett D.S."/>
            <person name="Martin F."/>
        </authorList>
    </citation>
    <scope>NUCLEOTIDE SEQUENCE [LARGE SCALE GENOMIC DNA]</scope>
    <source>
        <strain evidence="2">LaAM-08-1</strain>
    </source>
</reference>
<protein>
    <submittedName>
        <fullName evidence="1">Uncharacterized protein</fullName>
    </submittedName>
</protein>
<evidence type="ECO:0000313" key="2">
    <source>
        <dbReference type="Proteomes" id="UP000054477"/>
    </source>
</evidence>
<gene>
    <name evidence="1" type="ORF">K443DRAFT_674731</name>
</gene>
<dbReference type="HOGENOM" id="CLU_2705183_0_0_1"/>
<organism evidence="1 2">
    <name type="scientific">Laccaria amethystina LaAM-08-1</name>
    <dbReference type="NCBI Taxonomy" id="1095629"/>
    <lineage>
        <taxon>Eukaryota</taxon>
        <taxon>Fungi</taxon>
        <taxon>Dikarya</taxon>
        <taxon>Basidiomycota</taxon>
        <taxon>Agaricomycotina</taxon>
        <taxon>Agaricomycetes</taxon>
        <taxon>Agaricomycetidae</taxon>
        <taxon>Agaricales</taxon>
        <taxon>Agaricineae</taxon>
        <taxon>Hydnangiaceae</taxon>
        <taxon>Laccaria</taxon>
    </lineage>
</organism>